<dbReference type="PANTHER" id="PTHR10924">
    <property type="entry name" value="MAJOR FACILITATOR SUPERFAMILY PROTEIN-RELATED"/>
    <property type="match status" value="1"/>
</dbReference>
<dbReference type="Proteomes" id="UP000053257">
    <property type="component" value="Unassembled WGS sequence"/>
</dbReference>
<dbReference type="InterPro" id="IPR049680">
    <property type="entry name" value="FLVCR1-2_SLC49-like"/>
</dbReference>
<evidence type="ECO:0000256" key="4">
    <source>
        <dbReference type="ARBA" id="ARBA00023136"/>
    </source>
</evidence>
<dbReference type="OrthoDB" id="422206at2759"/>
<feature type="transmembrane region" description="Helical" evidence="6">
    <location>
        <begin position="309"/>
        <end position="329"/>
    </location>
</feature>
<name>A0A0C3PQK5_PHLG1</name>
<dbReference type="InterPro" id="IPR011701">
    <property type="entry name" value="MFS"/>
</dbReference>
<accession>A0A0C3PQK5</accession>
<keyword evidence="2 6" id="KW-0812">Transmembrane</keyword>
<dbReference type="EMBL" id="KN840466">
    <property type="protein sequence ID" value="KIP09398.1"/>
    <property type="molecule type" value="Genomic_DNA"/>
</dbReference>
<dbReference type="InterPro" id="IPR036259">
    <property type="entry name" value="MFS_trans_sf"/>
</dbReference>
<feature type="transmembrane region" description="Helical" evidence="6">
    <location>
        <begin position="407"/>
        <end position="430"/>
    </location>
</feature>
<reference evidence="7 8" key="1">
    <citation type="journal article" date="2014" name="PLoS Genet.">
        <title>Analysis of the Phlebiopsis gigantea genome, transcriptome and secretome provides insight into its pioneer colonization strategies of wood.</title>
        <authorList>
            <person name="Hori C."/>
            <person name="Ishida T."/>
            <person name="Igarashi K."/>
            <person name="Samejima M."/>
            <person name="Suzuki H."/>
            <person name="Master E."/>
            <person name="Ferreira P."/>
            <person name="Ruiz-Duenas F.J."/>
            <person name="Held B."/>
            <person name="Canessa P."/>
            <person name="Larrondo L.F."/>
            <person name="Schmoll M."/>
            <person name="Druzhinina I.S."/>
            <person name="Kubicek C.P."/>
            <person name="Gaskell J.A."/>
            <person name="Kersten P."/>
            <person name="St John F."/>
            <person name="Glasner J."/>
            <person name="Sabat G."/>
            <person name="Splinter BonDurant S."/>
            <person name="Syed K."/>
            <person name="Yadav J."/>
            <person name="Mgbeahuruike A.C."/>
            <person name="Kovalchuk A."/>
            <person name="Asiegbu F.O."/>
            <person name="Lackner G."/>
            <person name="Hoffmeister D."/>
            <person name="Rencoret J."/>
            <person name="Gutierrez A."/>
            <person name="Sun H."/>
            <person name="Lindquist E."/>
            <person name="Barry K."/>
            <person name="Riley R."/>
            <person name="Grigoriev I.V."/>
            <person name="Henrissat B."/>
            <person name="Kues U."/>
            <person name="Berka R.M."/>
            <person name="Martinez A.T."/>
            <person name="Covert S.F."/>
            <person name="Blanchette R.A."/>
            <person name="Cullen D."/>
        </authorList>
    </citation>
    <scope>NUCLEOTIDE SEQUENCE [LARGE SCALE GENOMIC DNA]</scope>
    <source>
        <strain evidence="7 8">11061_1 CR5-6</strain>
    </source>
</reference>
<feature type="transmembrane region" description="Helical" evidence="6">
    <location>
        <begin position="373"/>
        <end position="395"/>
    </location>
</feature>
<keyword evidence="4 6" id="KW-0472">Membrane</keyword>
<feature type="region of interest" description="Disordered" evidence="5">
    <location>
        <begin position="1"/>
        <end position="36"/>
    </location>
</feature>
<dbReference type="SUPFAM" id="SSF103473">
    <property type="entry name" value="MFS general substrate transporter"/>
    <property type="match status" value="1"/>
</dbReference>
<feature type="transmembrane region" description="Helical" evidence="6">
    <location>
        <begin position="473"/>
        <end position="494"/>
    </location>
</feature>
<dbReference type="HOGENOM" id="CLU_023132_2_0_1"/>
<feature type="transmembrane region" description="Helical" evidence="6">
    <location>
        <begin position="349"/>
        <end position="366"/>
    </location>
</feature>
<feature type="transmembrane region" description="Helical" evidence="6">
    <location>
        <begin position="77"/>
        <end position="97"/>
    </location>
</feature>
<organism evidence="7 8">
    <name type="scientific">Phlebiopsis gigantea (strain 11061_1 CR5-6)</name>
    <name type="common">White-rot fungus</name>
    <name type="synonym">Peniophora gigantea</name>
    <dbReference type="NCBI Taxonomy" id="745531"/>
    <lineage>
        <taxon>Eukaryota</taxon>
        <taxon>Fungi</taxon>
        <taxon>Dikarya</taxon>
        <taxon>Basidiomycota</taxon>
        <taxon>Agaricomycotina</taxon>
        <taxon>Agaricomycetes</taxon>
        <taxon>Polyporales</taxon>
        <taxon>Phanerochaetaceae</taxon>
        <taxon>Phlebiopsis</taxon>
    </lineage>
</organism>
<dbReference type="AlphaFoldDB" id="A0A0C3PQK5"/>
<evidence type="ECO:0000313" key="7">
    <source>
        <dbReference type="EMBL" id="KIP09398.1"/>
    </source>
</evidence>
<protein>
    <recommendedName>
        <fullName evidence="9">Major facilitator superfamily (MFS) profile domain-containing protein</fullName>
    </recommendedName>
</protein>
<dbReference type="Pfam" id="PF07690">
    <property type="entry name" value="MFS_1"/>
    <property type="match status" value="1"/>
</dbReference>
<evidence type="ECO:0000313" key="8">
    <source>
        <dbReference type="Proteomes" id="UP000053257"/>
    </source>
</evidence>
<feature type="transmembrane region" description="Helical" evidence="6">
    <location>
        <begin position="117"/>
        <end position="137"/>
    </location>
</feature>
<evidence type="ECO:0000256" key="2">
    <source>
        <dbReference type="ARBA" id="ARBA00022692"/>
    </source>
</evidence>
<dbReference type="Gene3D" id="1.20.1250.20">
    <property type="entry name" value="MFS general substrate transporter like domains"/>
    <property type="match status" value="2"/>
</dbReference>
<keyword evidence="3 6" id="KW-1133">Transmembrane helix</keyword>
<dbReference type="PANTHER" id="PTHR10924:SF6">
    <property type="entry name" value="SOLUTE CARRIER FAMILY 49 MEMBER A3"/>
    <property type="match status" value="1"/>
</dbReference>
<proteinExistence type="predicted"/>
<evidence type="ECO:0008006" key="9">
    <source>
        <dbReference type="Google" id="ProtNLM"/>
    </source>
</evidence>
<sequence length="523" mass="55042">MPTHAHNAQHDPRDVPSPTSSSEKAGSFRHSEGSLDQDKAADAFRTHVVARSVSSETPLGADAVLPAGAYRLYRRRFVGLLALIALNVVAAMPNPWFGPIATNTANEFGFTLDEVNWFGNVVNLAFLPSTIVVPFILTRYGILKTPSCASQCCSGAVVMLFSAWIRYAGTAESLPEGGAYALITLGQILAGAAQPVFQVLGPLYSETWFDLKGRTTATMLMSIANPVGSGIAQLISPTISTPRSSLLVLAIICTATAPCALLVGNAPPTPPTFAASQDKPSFLSLVRALSGREPSNVPTYMSVRERIDFVILVINFGVLVGVVTSFTILTDQDFGPYGYSSDTSGFMGATLLLAGIVAAVVTSPLFDRVLTHHLALTCKVLCPILGVVWLSLIWAARPVKPNDAGALYALMALVGAASVTLLPVAIELTIEVSRNADGSSALLWFAGNLMSVVCVLVEGALRAGPAAHPPNNMHRALVFQGALVCGAVATIAGLRGRQARRARDEQMAAEARQGIALVEHGSP</sequence>
<gene>
    <name evidence="7" type="ORF">PHLGIDRAFT_11937</name>
</gene>
<feature type="transmembrane region" description="Helical" evidence="6">
    <location>
        <begin position="442"/>
        <end position="461"/>
    </location>
</feature>
<keyword evidence="8" id="KW-1185">Reference proteome</keyword>
<dbReference type="GO" id="GO:0022857">
    <property type="term" value="F:transmembrane transporter activity"/>
    <property type="evidence" value="ECO:0007669"/>
    <property type="project" value="InterPro"/>
</dbReference>
<comment type="subcellular location">
    <subcellularLocation>
        <location evidence="1">Membrane</location>
        <topology evidence="1">Multi-pass membrane protein</topology>
    </subcellularLocation>
</comment>
<evidence type="ECO:0000256" key="1">
    <source>
        <dbReference type="ARBA" id="ARBA00004141"/>
    </source>
</evidence>
<evidence type="ECO:0000256" key="5">
    <source>
        <dbReference type="SAM" id="MobiDB-lite"/>
    </source>
</evidence>
<evidence type="ECO:0000256" key="3">
    <source>
        <dbReference type="ARBA" id="ARBA00022989"/>
    </source>
</evidence>
<evidence type="ECO:0000256" key="6">
    <source>
        <dbReference type="SAM" id="Phobius"/>
    </source>
</evidence>
<dbReference type="GO" id="GO:0016020">
    <property type="term" value="C:membrane"/>
    <property type="evidence" value="ECO:0007669"/>
    <property type="project" value="UniProtKB-SubCell"/>
</dbReference>